<dbReference type="PANTHER" id="PTHR30349:SF64">
    <property type="entry name" value="PROPHAGE INTEGRASE INTD-RELATED"/>
    <property type="match status" value="1"/>
</dbReference>
<evidence type="ECO:0000313" key="11">
    <source>
        <dbReference type="Proteomes" id="UP001057498"/>
    </source>
</evidence>
<dbReference type="Pfam" id="PF13495">
    <property type="entry name" value="Phage_int_SAM_4"/>
    <property type="match status" value="1"/>
</dbReference>
<gene>
    <name evidence="9" type="ORF">CATMQ487_31260</name>
    <name evidence="10" type="ORF">CATMQ487_31300</name>
</gene>
<feature type="domain" description="Core-binding (CB)" evidence="8">
    <location>
        <begin position="10"/>
        <end position="91"/>
    </location>
</feature>
<dbReference type="InterPro" id="IPR050090">
    <property type="entry name" value="Tyrosine_recombinase_XerCD"/>
</dbReference>
<dbReference type="PROSITE" id="PS51900">
    <property type="entry name" value="CB"/>
    <property type="match status" value="1"/>
</dbReference>
<evidence type="ECO:0000256" key="2">
    <source>
        <dbReference type="ARBA" id="ARBA00022908"/>
    </source>
</evidence>
<keyword evidence="3 5" id="KW-0238">DNA-binding</keyword>
<evidence type="ECO:0000256" key="6">
    <source>
        <dbReference type="SAM" id="MobiDB-lite"/>
    </source>
</evidence>
<organism evidence="9 11">
    <name type="scientific">Sphaerotilus microaerophilus</name>
    <dbReference type="NCBI Taxonomy" id="2914710"/>
    <lineage>
        <taxon>Bacteria</taxon>
        <taxon>Pseudomonadati</taxon>
        <taxon>Pseudomonadota</taxon>
        <taxon>Betaproteobacteria</taxon>
        <taxon>Burkholderiales</taxon>
        <taxon>Sphaerotilaceae</taxon>
        <taxon>Sphaerotilus</taxon>
    </lineage>
</organism>
<keyword evidence="11" id="KW-1185">Reference proteome</keyword>
<evidence type="ECO:0000259" key="7">
    <source>
        <dbReference type="PROSITE" id="PS51898"/>
    </source>
</evidence>
<accession>A0ABM7YNU0</accession>
<dbReference type="InterPro" id="IPR013762">
    <property type="entry name" value="Integrase-like_cat_sf"/>
</dbReference>
<proteinExistence type="inferred from homology"/>
<reference evidence="9" key="1">
    <citation type="submission" date="2022-04" db="EMBL/GenBank/DDBJ databases">
        <title>Whole genome sequence of Sphaerotilus sp. FB-5.</title>
        <authorList>
            <person name="Takeda M."/>
            <person name="Narihara S."/>
            <person name="Akimoto M."/>
            <person name="Akimoto R."/>
            <person name="Nishiyashiki S."/>
            <person name="Murakami T."/>
        </authorList>
    </citation>
    <scope>NUCLEOTIDE SEQUENCE</scope>
    <source>
        <strain evidence="9">FB-5</strain>
    </source>
</reference>
<evidence type="ECO:0000256" key="4">
    <source>
        <dbReference type="ARBA" id="ARBA00023172"/>
    </source>
</evidence>
<dbReference type="PANTHER" id="PTHR30349">
    <property type="entry name" value="PHAGE INTEGRASE-RELATED"/>
    <property type="match status" value="1"/>
</dbReference>
<dbReference type="Pfam" id="PF00589">
    <property type="entry name" value="Phage_integrase"/>
    <property type="match status" value="1"/>
</dbReference>
<dbReference type="InterPro" id="IPR002104">
    <property type="entry name" value="Integrase_catalytic"/>
</dbReference>
<evidence type="ECO:0000313" key="9">
    <source>
        <dbReference type="EMBL" id="BDI06156.1"/>
    </source>
</evidence>
<evidence type="ECO:0000313" key="10">
    <source>
        <dbReference type="EMBL" id="BDI06160.1"/>
    </source>
</evidence>
<evidence type="ECO:0000256" key="3">
    <source>
        <dbReference type="ARBA" id="ARBA00023125"/>
    </source>
</evidence>
<dbReference type="InterPro" id="IPR004107">
    <property type="entry name" value="Integrase_SAM-like_N"/>
</dbReference>
<name>A0ABM7YNU0_9BURK</name>
<dbReference type="EMBL" id="AP025730">
    <property type="protein sequence ID" value="BDI06160.1"/>
    <property type="molecule type" value="Genomic_DNA"/>
</dbReference>
<evidence type="ECO:0000256" key="5">
    <source>
        <dbReference type="PROSITE-ProRule" id="PRU01248"/>
    </source>
</evidence>
<feature type="domain" description="Tyr recombinase" evidence="7">
    <location>
        <begin position="108"/>
        <end position="287"/>
    </location>
</feature>
<keyword evidence="2" id="KW-0229">DNA integration</keyword>
<sequence length="311" mass="34416">MSVSTPTPSATVSPLRRRMLEDMRMRQFAEHTQEGYIRAVRKLAAFLGRSPHTATAEDLRRFQLHLVDTGTGPVTINATLTGLKFFFDITLGRPELMLKMTHVAVPRKLPVILSPEEVGRLIAAAPNLKHQAAMSVAYGAGLRVSEVVSLKVGDIDGERMTLRVEQGKGRKDRYAMLSPVLLERLRAWWRLGHAQGKVRHGGWLFPGLDPTDHVSARQLNRAVHLAAATAGIDKRITPHGLRHAFATHLLEQKVDIRVIQVLLGHKRLDTTSLYAAVATDLLRRVISPLDQTSDRPAAEPAPMPAPERPAQ</sequence>
<evidence type="ECO:0000259" key="8">
    <source>
        <dbReference type="PROSITE" id="PS51900"/>
    </source>
</evidence>
<dbReference type="Proteomes" id="UP001057498">
    <property type="component" value="Chromosome"/>
</dbReference>
<dbReference type="RefSeq" id="WP_251969465.1">
    <property type="nucleotide sequence ID" value="NZ_AP025730.1"/>
</dbReference>
<comment type="similarity">
    <text evidence="1">Belongs to the 'phage' integrase family.</text>
</comment>
<dbReference type="Gene3D" id="1.10.443.10">
    <property type="entry name" value="Intergrase catalytic core"/>
    <property type="match status" value="1"/>
</dbReference>
<dbReference type="PROSITE" id="PS51898">
    <property type="entry name" value="TYR_RECOMBINASE"/>
    <property type="match status" value="1"/>
</dbReference>
<dbReference type="InterPro" id="IPR044068">
    <property type="entry name" value="CB"/>
</dbReference>
<dbReference type="SUPFAM" id="SSF56349">
    <property type="entry name" value="DNA breaking-rejoining enzymes"/>
    <property type="match status" value="1"/>
</dbReference>
<evidence type="ECO:0000256" key="1">
    <source>
        <dbReference type="ARBA" id="ARBA00008857"/>
    </source>
</evidence>
<dbReference type="InterPro" id="IPR010998">
    <property type="entry name" value="Integrase_recombinase_N"/>
</dbReference>
<keyword evidence="4" id="KW-0233">DNA recombination</keyword>
<protein>
    <submittedName>
        <fullName evidence="9">Integrase</fullName>
    </submittedName>
</protein>
<feature type="region of interest" description="Disordered" evidence="6">
    <location>
        <begin position="290"/>
        <end position="311"/>
    </location>
</feature>
<dbReference type="InterPro" id="IPR011010">
    <property type="entry name" value="DNA_brk_join_enz"/>
</dbReference>
<dbReference type="EMBL" id="AP025730">
    <property type="protein sequence ID" value="BDI06156.1"/>
    <property type="molecule type" value="Genomic_DNA"/>
</dbReference>
<feature type="compositionally biased region" description="Pro residues" evidence="6">
    <location>
        <begin position="299"/>
        <end position="311"/>
    </location>
</feature>
<dbReference type="Gene3D" id="1.10.150.130">
    <property type="match status" value="1"/>
</dbReference>